<evidence type="ECO:0000259" key="2">
    <source>
        <dbReference type="Pfam" id="PF13475"/>
    </source>
</evidence>
<sequence length="650" mass="71515">MATFQPVAEARRPIRSLGTAGRNLLGYQRPDSSCGSDDQDDDDWSREVRAALKSRSRISASPAGRAAISSPSPLQIPSSPAQAAKVGAEAKREVWNLEDEVLPLNRFPSMQGGRYSGRLDHVLESDSRGVPESRASIQDMGDRYKHGPVAQERACGDGKARASAYFEDLISFLEMNGLPGAYALALAANGIEDLSQLLTMGEEELDRAITRSDLDAMVATPDVDCSRLTLIEPQRRGLICSTSELSTELSAKLVIRTRYEGICICCLAETMQLWHWSWAIFRTATSLLSVQRLTMPSAASAVRQLQIYRRTAEQRSVSVLWVTGERHSRSEAAFEALVECRRSSHTSADALLLVPMRPSDRHAFSACSWSDSKDRKLAAVLAKTRSWVLRGASPESWLGYGLEQEMIRLHADKQLALAAVSRRGSLLKHVRPELRQDREVVLAAVRQRGRALEFAAECLRGDHEVVIAALSAQGGHRALSFTSPQLQTDLRIQATAQEANARRGNRSLEVSSQDPAEPTEDLRACESRQQDALNSFELLLRTYCGCRTPIDGFVTDAFGGTMVVALSNKRGSFVFRRSSESWPALTVGICCDYFPAWRHDDSRRNSTSSGSSSSSGDEWNRTAVWFGWHAAVTLMCVELTGAYAVATRVS</sequence>
<organism evidence="3 4">
    <name type="scientific">Polarella glacialis</name>
    <name type="common">Dinoflagellate</name>
    <dbReference type="NCBI Taxonomy" id="89957"/>
    <lineage>
        <taxon>Eukaryota</taxon>
        <taxon>Sar</taxon>
        <taxon>Alveolata</taxon>
        <taxon>Dinophyceae</taxon>
        <taxon>Suessiales</taxon>
        <taxon>Suessiaceae</taxon>
        <taxon>Polarella</taxon>
    </lineage>
</organism>
<evidence type="ECO:0000313" key="4">
    <source>
        <dbReference type="Proteomes" id="UP000626109"/>
    </source>
</evidence>
<evidence type="ECO:0000313" key="3">
    <source>
        <dbReference type="EMBL" id="CAE8695645.1"/>
    </source>
</evidence>
<reference evidence="3" key="1">
    <citation type="submission" date="2021-02" db="EMBL/GenBank/DDBJ databases">
        <authorList>
            <person name="Dougan E. K."/>
            <person name="Rhodes N."/>
            <person name="Thang M."/>
            <person name="Chan C."/>
        </authorList>
    </citation>
    <scope>NUCLEOTIDE SEQUENCE</scope>
</reference>
<comment type="caution">
    <text evidence="3">The sequence shown here is derived from an EMBL/GenBank/DDBJ whole genome shotgun (WGS) entry which is preliminary data.</text>
</comment>
<proteinExistence type="predicted"/>
<dbReference type="EMBL" id="CAJNNW010028327">
    <property type="protein sequence ID" value="CAE8695645.1"/>
    <property type="molecule type" value="Genomic_DNA"/>
</dbReference>
<feature type="region of interest" description="Disordered" evidence="1">
    <location>
        <begin position="497"/>
        <end position="522"/>
    </location>
</feature>
<feature type="domain" description="DUF4116" evidence="2">
    <location>
        <begin position="412"/>
        <end position="460"/>
    </location>
</feature>
<dbReference type="Proteomes" id="UP000626109">
    <property type="component" value="Unassembled WGS sequence"/>
</dbReference>
<protein>
    <recommendedName>
        <fullName evidence="2">DUF4116 domain-containing protein</fullName>
    </recommendedName>
</protein>
<name>A0A813K947_POLGL</name>
<dbReference type="Pfam" id="PF13475">
    <property type="entry name" value="DUF4116"/>
    <property type="match status" value="1"/>
</dbReference>
<dbReference type="InterPro" id="IPR025197">
    <property type="entry name" value="DUF4116"/>
</dbReference>
<gene>
    <name evidence="3" type="ORF">PGLA2088_LOCUS29463</name>
</gene>
<evidence type="ECO:0000256" key="1">
    <source>
        <dbReference type="SAM" id="MobiDB-lite"/>
    </source>
</evidence>
<feature type="compositionally biased region" description="Low complexity" evidence="1">
    <location>
        <begin position="66"/>
        <end position="83"/>
    </location>
</feature>
<accession>A0A813K947</accession>
<dbReference type="AlphaFoldDB" id="A0A813K947"/>
<feature type="region of interest" description="Disordered" evidence="1">
    <location>
        <begin position="1"/>
        <end position="83"/>
    </location>
</feature>